<dbReference type="STRING" id="167539.Pro_0816"/>
<proteinExistence type="predicted"/>
<dbReference type="CDD" id="cd02440">
    <property type="entry name" value="AdoMet_MTases"/>
    <property type="match status" value="1"/>
</dbReference>
<sequence>MQRVTEPELMLAPDQVQAYAEADFSSSEASMLSEVDLLIRDRGMHIDRKKLIVDLGCGPGNITQRLADQWPEAKVLGLDDSPEMLMYARKKQKEKISFLERITYKKINISQIANGDFPFRECADLVVSNSLIHHIHDPLIFIKALKNISKHGAIHFHRDLRRPSSLEEALAIKQKHLPTAPSVMEKDFIASLKAAYTSREISQYLKDSELNSFKVVEVDDRYLDVFGVII</sequence>
<organism evidence="2 3">
    <name type="scientific">Prochlorococcus marinus (strain SARG / CCMP1375 / SS120)</name>
    <dbReference type="NCBI Taxonomy" id="167539"/>
    <lineage>
        <taxon>Bacteria</taxon>
        <taxon>Bacillati</taxon>
        <taxon>Cyanobacteriota</taxon>
        <taxon>Cyanophyceae</taxon>
        <taxon>Synechococcales</taxon>
        <taxon>Prochlorococcaceae</taxon>
        <taxon>Prochlorococcus</taxon>
    </lineage>
</organism>
<keyword evidence="2" id="KW-0489">Methyltransferase</keyword>
<reference evidence="2 3" key="1">
    <citation type="journal article" date="2003" name="Proc. Natl. Acad. Sci. U.S.A.">
        <title>Genome sequence of the cyanobacterium Prochlorococcus marinus SS120, a nearly minimal oxyphototrophic genome.</title>
        <authorList>
            <person name="Dufresne A."/>
            <person name="Salanoubat M."/>
            <person name="Partensky F."/>
            <person name="Artiguenave F."/>
            <person name="Axmann I.M."/>
            <person name="Barbe V."/>
            <person name="Duprat S."/>
            <person name="Galperin M.Y."/>
            <person name="Koonin E.V."/>
            <person name="Le Gall F."/>
            <person name="Makarova K.S."/>
            <person name="Ostrowski M."/>
            <person name="Oztas S."/>
            <person name="Robert C."/>
            <person name="Rogozin I.B."/>
            <person name="Scanlan D.J."/>
            <person name="Tandeau de Marsac N."/>
            <person name="Weissenbach J."/>
            <person name="Wincker P."/>
            <person name="Wolf Y.I."/>
            <person name="Hess W.R."/>
        </authorList>
    </citation>
    <scope>NUCLEOTIDE SEQUENCE [LARGE SCALE GENOMIC DNA]</scope>
    <source>
        <strain evidence="3">SARG / CCMP1375 / SS120</strain>
    </source>
</reference>
<dbReference type="Proteomes" id="UP000001420">
    <property type="component" value="Chromosome"/>
</dbReference>
<dbReference type="KEGG" id="pma:Pro_0816"/>
<dbReference type="Pfam" id="PF13847">
    <property type="entry name" value="Methyltransf_31"/>
    <property type="match status" value="1"/>
</dbReference>
<keyword evidence="3" id="KW-1185">Reference proteome</keyword>
<dbReference type="EMBL" id="AE017126">
    <property type="protein sequence ID" value="AAP99860.1"/>
    <property type="molecule type" value="Genomic_DNA"/>
</dbReference>
<evidence type="ECO:0000313" key="2">
    <source>
        <dbReference type="EMBL" id="AAP99860.1"/>
    </source>
</evidence>
<dbReference type="PANTHER" id="PTHR43861:SF1">
    <property type="entry name" value="TRANS-ACONITATE 2-METHYLTRANSFERASE"/>
    <property type="match status" value="1"/>
</dbReference>
<gene>
    <name evidence="2" type="primary">smtA</name>
    <name evidence="2" type="ordered locus">Pro_0816</name>
</gene>
<feature type="domain" description="Methyltransferase" evidence="1">
    <location>
        <begin position="49"/>
        <end position="170"/>
    </location>
</feature>
<dbReference type="eggNOG" id="COG4106">
    <property type="taxonomic scope" value="Bacteria"/>
</dbReference>
<evidence type="ECO:0000259" key="1">
    <source>
        <dbReference type="Pfam" id="PF13847"/>
    </source>
</evidence>
<dbReference type="OrthoDB" id="9778766at2"/>
<dbReference type="AlphaFoldDB" id="Q7VCC5"/>
<dbReference type="PATRIC" id="fig|167539.5.peg.863"/>
<dbReference type="SUPFAM" id="SSF53335">
    <property type="entry name" value="S-adenosyl-L-methionine-dependent methyltransferases"/>
    <property type="match status" value="1"/>
</dbReference>
<dbReference type="GO" id="GO:0008168">
    <property type="term" value="F:methyltransferase activity"/>
    <property type="evidence" value="ECO:0007669"/>
    <property type="project" value="UniProtKB-KW"/>
</dbReference>
<dbReference type="RefSeq" id="WP_011124968.1">
    <property type="nucleotide sequence ID" value="NC_005042.1"/>
</dbReference>
<dbReference type="InterPro" id="IPR029063">
    <property type="entry name" value="SAM-dependent_MTases_sf"/>
</dbReference>
<evidence type="ECO:0000313" key="3">
    <source>
        <dbReference type="Proteomes" id="UP000001420"/>
    </source>
</evidence>
<name>Q7VCC5_PROMA</name>
<dbReference type="EnsemblBacteria" id="AAP99860">
    <property type="protein sequence ID" value="AAP99860"/>
    <property type="gene ID" value="Pro_0816"/>
</dbReference>
<dbReference type="Gene3D" id="3.40.50.150">
    <property type="entry name" value="Vaccinia Virus protein VP39"/>
    <property type="match status" value="1"/>
</dbReference>
<dbReference type="HOGENOM" id="CLU_108522_0_0_3"/>
<dbReference type="GO" id="GO:0032259">
    <property type="term" value="P:methylation"/>
    <property type="evidence" value="ECO:0007669"/>
    <property type="project" value="UniProtKB-KW"/>
</dbReference>
<dbReference type="InterPro" id="IPR025714">
    <property type="entry name" value="Methyltranfer_dom"/>
</dbReference>
<protein>
    <submittedName>
        <fullName evidence="2">SAM-dependent methyltransferase</fullName>
    </submittedName>
</protein>
<keyword evidence="2" id="KW-0808">Transferase</keyword>
<accession>Q7VCC5</accession>
<dbReference type="PANTHER" id="PTHR43861">
    <property type="entry name" value="TRANS-ACONITATE 2-METHYLTRANSFERASE-RELATED"/>
    <property type="match status" value="1"/>
</dbReference>